<evidence type="ECO:0000313" key="2">
    <source>
        <dbReference type="Proteomes" id="UP001558713"/>
    </source>
</evidence>
<evidence type="ECO:0000313" key="1">
    <source>
        <dbReference type="EMBL" id="KAL1197620.1"/>
    </source>
</evidence>
<dbReference type="InterPro" id="IPR036875">
    <property type="entry name" value="Znf_CCHC_sf"/>
</dbReference>
<dbReference type="Gene3D" id="4.10.60.10">
    <property type="entry name" value="Zinc finger, CCHC-type"/>
    <property type="match status" value="1"/>
</dbReference>
<dbReference type="EMBL" id="JBANAX010000687">
    <property type="protein sequence ID" value="KAL1197620.1"/>
    <property type="molecule type" value="Genomic_DNA"/>
</dbReference>
<accession>A0ABD1AD25</accession>
<keyword evidence="2" id="KW-1185">Reference proteome</keyword>
<dbReference type="SUPFAM" id="SSF57756">
    <property type="entry name" value="Retrovirus zinc finger-like domains"/>
    <property type="match status" value="1"/>
</dbReference>
<organism evidence="1 2">
    <name type="scientific">Cardamine amara subsp. amara</name>
    <dbReference type="NCBI Taxonomy" id="228776"/>
    <lineage>
        <taxon>Eukaryota</taxon>
        <taxon>Viridiplantae</taxon>
        <taxon>Streptophyta</taxon>
        <taxon>Embryophyta</taxon>
        <taxon>Tracheophyta</taxon>
        <taxon>Spermatophyta</taxon>
        <taxon>Magnoliopsida</taxon>
        <taxon>eudicotyledons</taxon>
        <taxon>Gunneridae</taxon>
        <taxon>Pentapetalae</taxon>
        <taxon>rosids</taxon>
        <taxon>malvids</taxon>
        <taxon>Brassicales</taxon>
        <taxon>Brassicaceae</taxon>
        <taxon>Cardamineae</taxon>
        <taxon>Cardamine</taxon>
    </lineage>
</organism>
<dbReference type="Proteomes" id="UP001558713">
    <property type="component" value="Unassembled WGS sequence"/>
</dbReference>
<proteinExistence type="predicted"/>
<gene>
    <name evidence="1" type="ORF">V5N11_007173</name>
</gene>
<dbReference type="AlphaFoldDB" id="A0ABD1AD25"/>
<name>A0ABD1AD25_CARAN</name>
<reference evidence="1 2" key="1">
    <citation type="submission" date="2024-04" db="EMBL/GenBank/DDBJ databases">
        <title>Genome assembly C_amara_ONT_v2.</title>
        <authorList>
            <person name="Yant L."/>
            <person name="Moore C."/>
            <person name="Slenker M."/>
        </authorList>
    </citation>
    <scope>NUCLEOTIDE SEQUENCE [LARGE SCALE GENOMIC DNA]</scope>
    <source>
        <tissue evidence="1">Leaf</tissue>
    </source>
</reference>
<sequence length="87" mass="9405">MSSPWMPPVCSFCKEVGHSLKSCKVALVTCLTCKSVSHITIACPRTNPKASKKKPPSTQNVVAHVVFTPPQPKTIETTPKTSKGKEK</sequence>
<comment type="caution">
    <text evidence="1">The sequence shown here is derived from an EMBL/GenBank/DDBJ whole genome shotgun (WGS) entry which is preliminary data.</text>
</comment>
<protein>
    <submittedName>
        <fullName evidence="1">Uncharacterized protein</fullName>
    </submittedName>
</protein>